<protein>
    <submittedName>
        <fullName evidence="1">Uncharacterized protein</fullName>
    </submittedName>
</protein>
<accession>A0A445FEY6</accession>
<evidence type="ECO:0000313" key="2">
    <source>
        <dbReference type="Proteomes" id="UP000289340"/>
    </source>
</evidence>
<dbReference type="AlphaFoldDB" id="A0A445FEY6"/>
<dbReference type="Proteomes" id="UP000289340">
    <property type="component" value="Chromosome 19"/>
</dbReference>
<comment type="caution">
    <text evidence="1">The sequence shown here is derived from an EMBL/GenBank/DDBJ whole genome shotgun (WGS) entry which is preliminary data.</text>
</comment>
<dbReference type="PANTHER" id="PTHR35104">
    <property type="entry name" value="OS03G0807000 PROTEIN"/>
    <property type="match status" value="1"/>
</dbReference>
<sequence>MVLNINVVAKVVHASAHFWQFIACNPERLSSDVVLHLLFCLPFQRLFRSLSTYLGYRYTTLVPVTSSTSSILLFAVKVLNSDFLLLFPALELSFRSSFTRFLFSCNFLFRIAPVCHCLQNQKGSLMSAAILF</sequence>
<dbReference type="PANTHER" id="PTHR35104:SF13">
    <property type="entry name" value="OS03G0807000 PROTEIN"/>
    <property type="match status" value="1"/>
</dbReference>
<proteinExistence type="predicted"/>
<evidence type="ECO:0000313" key="1">
    <source>
        <dbReference type="EMBL" id="RZB47411.1"/>
    </source>
</evidence>
<organism evidence="1 2">
    <name type="scientific">Glycine soja</name>
    <name type="common">Wild soybean</name>
    <dbReference type="NCBI Taxonomy" id="3848"/>
    <lineage>
        <taxon>Eukaryota</taxon>
        <taxon>Viridiplantae</taxon>
        <taxon>Streptophyta</taxon>
        <taxon>Embryophyta</taxon>
        <taxon>Tracheophyta</taxon>
        <taxon>Spermatophyta</taxon>
        <taxon>Magnoliopsida</taxon>
        <taxon>eudicotyledons</taxon>
        <taxon>Gunneridae</taxon>
        <taxon>Pentapetalae</taxon>
        <taxon>rosids</taxon>
        <taxon>fabids</taxon>
        <taxon>Fabales</taxon>
        <taxon>Fabaceae</taxon>
        <taxon>Papilionoideae</taxon>
        <taxon>50 kb inversion clade</taxon>
        <taxon>NPAAA clade</taxon>
        <taxon>indigoferoid/millettioid clade</taxon>
        <taxon>Phaseoleae</taxon>
        <taxon>Glycine</taxon>
        <taxon>Glycine subgen. Soja</taxon>
    </lineage>
</organism>
<dbReference type="EMBL" id="QZWG01000019">
    <property type="protein sequence ID" value="RZB47411.1"/>
    <property type="molecule type" value="Genomic_DNA"/>
</dbReference>
<reference evidence="1 2" key="1">
    <citation type="submission" date="2018-09" db="EMBL/GenBank/DDBJ databases">
        <title>A high-quality reference genome of wild soybean provides a powerful tool to mine soybean genomes.</title>
        <authorList>
            <person name="Xie M."/>
            <person name="Chung C.Y.L."/>
            <person name="Li M.-W."/>
            <person name="Wong F.-L."/>
            <person name="Chan T.-F."/>
            <person name="Lam H.-M."/>
        </authorList>
    </citation>
    <scope>NUCLEOTIDE SEQUENCE [LARGE SCALE GENOMIC DNA]</scope>
    <source>
        <strain evidence="2">cv. W05</strain>
        <tissue evidence="1">Hypocotyl of etiolated seedlings</tissue>
    </source>
</reference>
<name>A0A445FEY6_GLYSO</name>
<gene>
    <name evidence="1" type="ORF">D0Y65_051160</name>
</gene>
<keyword evidence="2" id="KW-1185">Reference proteome</keyword>